<dbReference type="GO" id="GO:0000070">
    <property type="term" value="P:mitotic sister chromatid segregation"/>
    <property type="evidence" value="ECO:0007669"/>
    <property type="project" value="TreeGrafter"/>
</dbReference>
<keyword evidence="8" id="KW-1185">Reference proteome</keyword>
<evidence type="ECO:0000313" key="7">
    <source>
        <dbReference type="EMBL" id="RIB16200.1"/>
    </source>
</evidence>
<dbReference type="GO" id="GO:0000939">
    <property type="term" value="C:inner kinetochore"/>
    <property type="evidence" value="ECO:0007669"/>
    <property type="project" value="TreeGrafter"/>
</dbReference>
<dbReference type="GO" id="GO:0034080">
    <property type="term" value="P:CENP-A containing chromatin assembly"/>
    <property type="evidence" value="ECO:0007669"/>
    <property type="project" value="TreeGrafter"/>
</dbReference>
<dbReference type="InterPro" id="IPR012485">
    <property type="entry name" value="CENP-I"/>
</dbReference>
<organism evidence="7 8">
    <name type="scientific">Gigaspora rosea</name>
    <dbReference type="NCBI Taxonomy" id="44941"/>
    <lineage>
        <taxon>Eukaryota</taxon>
        <taxon>Fungi</taxon>
        <taxon>Fungi incertae sedis</taxon>
        <taxon>Mucoromycota</taxon>
        <taxon>Glomeromycotina</taxon>
        <taxon>Glomeromycetes</taxon>
        <taxon>Diversisporales</taxon>
        <taxon>Gigasporaceae</taxon>
        <taxon>Gigaspora</taxon>
    </lineage>
</organism>
<evidence type="ECO:0000256" key="5">
    <source>
        <dbReference type="ARBA" id="ARBA00023242"/>
    </source>
</evidence>
<accession>A0A397V148</accession>
<evidence type="ECO:0000256" key="3">
    <source>
        <dbReference type="ARBA" id="ARBA00005470"/>
    </source>
</evidence>
<proteinExistence type="inferred from homology"/>
<comment type="caution">
    <text evidence="7">The sequence shown here is derived from an EMBL/GenBank/DDBJ whole genome shotgun (WGS) entry which is preliminary data.</text>
</comment>
<reference evidence="7 8" key="1">
    <citation type="submission" date="2018-06" db="EMBL/GenBank/DDBJ databases">
        <title>Comparative genomics reveals the genomic features of Rhizophagus irregularis, R. cerebriforme, R. diaphanum and Gigaspora rosea, and their symbiotic lifestyle signature.</title>
        <authorList>
            <person name="Morin E."/>
            <person name="San Clemente H."/>
            <person name="Chen E.C.H."/>
            <person name="De La Providencia I."/>
            <person name="Hainaut M."/>
            <person name="Kuo A."/>
            <person name="Kohler A."/>
            <person name="Murat C."/>
            <person name="Tang N."/>
            <person name="Roy S."/>
            <person name="Loubradou J."/>
            <person name="Henrissat B."/>
            <person name="Grigoriev I.V."/>
            <person name="Corradi N."/>
            <person name="Roux C."/>
            <person name="Martin F.M."/>
        </authorList>
    </citation>
    <scope>NUCLEOTIDE SEQUENCE [LARGE SCALE GENOMIC DNA]</scope>
    <source>
        <strain evidence="7 8">DAOM 194757</strain>
    </source>
</reference>
<evidence type="ECO:0000313" key="8">
    <source>
        <dbReference type="Proteomes" id="UP000266673"/>
    </source>
</evidence>
<dbReference type="PANTHER" id="PTHR48208:SF2">
    <property type="entry name" value="CENTROMERE PROTEIN I"/>
    <property type="match status" value="1"/>
</dbReference>
<name>A0A397V148_9GLOM</name>
<dbReference type="PANTHER" id="PTHR48208">
    <property type="entry name" value="CENTROMERE PROTEIN I"/>
    <property type="match status" value="1"/>
</dbReference>
<dbReference type="Pfam" id="PF07778">
    <property type="entry name" value="CENP-I"/>
    <property type="match status" value="1"/>
</dbReference>
<dbReference type="STRING" id="44941.A0A397V148"/>
<evidence type="ECO:0000256" key="4">
    <source>
        <dbReference type="ARBA" id="ARBA00022454"/>
    </source>
</evidence>
<dbReference type="EMBL" id="QKWP01000694">
    <property type="protein sequence ID" value="RIB16200.1"/>
    <property type="molecule type" value="Genomic_DNA"/>
</dbReference>
<comment type="subcellular location">
    <subcellularLocation>
        <location evidence="2">Chromosome</location>
        <location evidence="2">Centromere</location>
    </subcellularLocation>
    <subcellularLocation>
        <location evidence="1">Nucleus</location>
    </subcellularLocation>
</comment>
<evidence type="ECO:0000256" key="2">
    <source>
        <dbReference type="ARBA" id="ARBA00004584"/>
    </source>
</evidence>
<dbReference type="AlphaFoldDB" id="A0A397V148"/>
<evidence type="ECO:0000256" key="6">
    <source>
        <dbReference type="ARBA" id="ARBA00023328"/>
    </source>
</evidence>
<keyword evidence="5" id="KW-0539">Nucleus</keyword>
<keyword evidence="6" id="KW-0137">Centromere</keyword>
<dbReference type="Proteomes" id="UP000266673">
    <property type="component" value="Unassembled WGS sequence"/>
</dbReference>
<evidence type="ECO:0000256" key="1">
    <source>
        <dbReference type="ARBA" id="ARBA00004123"/>
    </source>
</evidence>
<sequence length="664" mass="78786">MDIKRIQPLIMSLDEIIKDKGRKITVKDQIDELETLVQWHGLEDTQIAELLEVIIKGKLDDYDVRKLIKLLIPRKKVSEMSVIKIFGNFGNRNMKYSIQVLLLRWVVLIYGFIEDRSKIYRLYGVIFHYLEYATLRPILCHLLYLVTRREHVKSYRIRKLIELQTLAGYEPHIQELLKLYKDYFPNLVTIDIQPSRSTTFKCPDIAWYQLINQVQKRWNNDKSLLHMPLTRPMIPKTMEKRRKIEHNDIPSTRTYNVTQKSITLEEISDIRQLASNIDKVELPNQLASVLDHRMLQHVIVSYPERIAIARISYWIDQYLMDTVYWSDQNTTTKMRIDFLLNKLVTMTEFMKELLPVIQEFLMKYIHSWDGREYHELIFRLLTFLRPGPYNQFYENILKPLQSIYNNSSASWKTKLIHCYTDLLKYWTLLYEGYYEGIEQGNQDYEDLDNSLGNLSIDGDYSLTIRKFIDYVNRTVLIMPEDDDQIEIQHAILSFIEISTLLQLKYGCHKIVFPSYSVIHRSFFSTYGMPLSRICGIILWYEDEFNKCEREASIGGDTLRYNINQIKYFNSFVMDICNGIWRNRPFNKFDNSDGFQLDNDVISQIQKLCGESYSKCLSLTHLPSLAFMSKCYTQVNELGKPYDEYQVHFLKKLQNIVQVKYKTAT</sequence>
<dbReference type="GO" id="GO:0005634">
    <property type="term" value="C:nucleus"/>
    <property type="evidence" value="ECO:0007669"/>
    <property type="project" value="UniProtKB-SubCell"/>
</dbReference>
<protein>
    <submittedName>
        <fullName evidence="7">Mis6-domain-containing protein</fullName>
    </submittedName>
</protein>
<keyword evidence="4" id="KW-0158">Chromosome</keyword>
<dbReference type="OrthoDB" id="6347512at2759"/>
<comment type="similarity">
    <text evidence="3">Belongs to the CENP-I/CTF3 family.</text>
</comment>
<gene>
    <name evidence="7" type="ORF">C2G38_2091543</name>
</gene>
<dbReference type="CDD" id="cd22647">
    <property type="entry name" value="CTF3_NTD_HEAT"/>
    <property type="match status" value="1"/>
</dbReference>